<evidence type="ECO:0000313" key="16">
    <source>
        <dbReference type="Proteomes" id="UP000058074"/>
    </source>
</evidence>
<evidence type="ECO:0000256" key="4">
    <source>
        <dbReference type="ARBA" id="ARBA00022496"/>
    </source>
</evidence>
<evidence type="ECO:0000256" key="9">
    <source>
        <dbReference type="ARBA" id="ARBA00023237"/>
    </source>
</evidence>
<dbReference type="SUPFAM" id="SSF56935">
    <property type="entry name" value="Porins"/>
    <property type="match status" value="1"/>
</dbReference>
<evidence type="ECO:0000256" key="3">
    <source>
        <dbReference type="ARBA" id="ARBA00022452"/>
    </source>
</evidence>
<protein>
    <recommendedName>
        <fullName evidence="14">Secretin/TonB short N-terminal domain-containing protein</fullName>
    </recommendedName>
</protein>
<dbReference type="InterPro" id="IPR037066">
    <property type="entry name" value="Plug_dom_sf"/>
</dbReference>
<dbReference type="InterPro" id="IPR036942">
    <property type="entry name" value="Beta-barrel_TonB_sf"/>
</dbReference>
<dbReference type="PATRIC" id="fig|33050.5.peg.3833"/>
<keyword evidence="3 10" id="KW-1134">Transmembrane beta strand</keyword>
<dbReference type="InterPro" id="IPR000531">
    <property type="entry name" value="Beta-barrel_TonB"/>
</dbReference>
<feature type="chain" id="PRO_5006039232" description="Secretin/TonB short N-terminal domain-containing protein" evidence="13">
    <location>
        <begin position="27"/>
        <end position="845"/>
    </location>
</feature>
<evidence type="ECO:0000256" key="5">
    <source>
        <dbReference type="ARBA" id="ARBA00022692"/>
    </source>
</evidence>
<dbReference type="KEGG" id="smag:AN936_18470"/>
<feature type="signal peptide" evidence="13">
    <location>
        <begin position="1"/>
        <end position="26"/>
    </location>
</feature>
<keyword evidence="7 11" id="KW-0798">TonB box</keyword>
<gene>
    <name evidence="15" type="ORF">AN936_18470</name>
</gene>
<dbReference type="EMBL" id="CP012700">
    <property type="protein sequence ID" value="ALH82262.1"/>
    <property type="molecule type" value="Genomic_DNA"/>
</dbReference>
<proteinExistence type="inferred from homology"/>
<comment type="similarity">
    <text evidence="10 11">Belongs to the TonB-dependent receptor family.</text>
</comment>
<dbReference type="Gene3D" id="2.170.130.10">
    <property type="entry name" value="TonB-dependent receptor, plug domain"/>
    <property type="match status" value="1"/>
</dbReference>
<evidence type="ECO:0000256" key="7">
    <source>
        <dbReference type="ARBA" id="ARBA00023077"/>
    </source>
</evidence>
<dbReference type="OrthoDB" id="7051241at2"/>
<sequence length="845" mass="89495">MSGKSQSLAALMAGAAMALTPGTAHAFQQEQQSFNLPRQDLGDALRSVAAQAGIELYVSARDLEGRTSSSLVGRMTAREAIDGLIRGTGLVARYEKGAVIIAGRSAAETPDETPPEEIIVTGTRIAGAPAAVPVTRVSAEDIRNGGQTDLGEVARSLPQNFGGGQNPGIGNSQGAPNENANANGASTFNLRGIGSNATLTLLNGNRFAYTGVSSVIDVSAIPVSAVERIEIVADGASAIYGADAVAGVVNILLKRDYDGLSAMARVGGSTDGGNVQQQYGLLGGKSWASGGLLAAYDYSRSTATKAGDRDYAVAANPDTTLFPAISRHSLLVSGHQAIGPDVTLAADLLYKKSRLRSATGYSLTIPPDEFGLDNLSTSEIFGIAPSLTAELGGDWRFKASGFFGTDRTGGFTDLYFGGDLLQRTDKHFFNRNLALEAGFQGPLFELPAGDIRIAFGGGARRNHFFATSPTGDVERRRDNIFAYGELLVPLTSPSQDIAGLHRLALTGALRFEDYSDAESILTPKLGMVWEPVEMLRLGASWGRSFKMPTLYQQYSGYSAVLARAARYGSGYPASADIVFAAGPDSRIGPERSKNLTLSAILTPARGLELTAAWYRIDYRDRVATPIPSLFGVLDNPLYADLVTLSPGAADLEAIIDGALLGLENGAGRPYNPANVVAFIDARDRNIARQRYSGVDLAMRYNINLASGKELTLSAAGSFLKSRQQLLPGAAWTRLAGTLFHPAHFRGRAGVTYGSERFSLSGFFNHMSGLDDDRQAVPVRIPAYTTVDLTARARIGSGTEISFATLNLFDRKPAAISTALPADTPFDTTNYSAAGRFVGITVRQEW</sequence>
<feature type="domain" description="Secretin/TonB short N-terminal" evidence="14">
    <location>
        <begin position="54"/>
        <end position="104"/>
    </location>
</feature>
<keyword evidence="5 10" id="KW-0812">Transmembrane</keyword>
<keyword evidence="4" id="KW-0406">Ion transport</keyword>
<evidence type="ECO:0000256" key="11">
    <source>
        <dbReference type="RuleBase" id="RU003357"/>
    </source>
</evidence>
<evidence type="ECO:0000259" key="14">
    <source>
        <dbReference type="SMART" id="SM00965"/>
    </source>
</evidence>
<evidence type="ECO:0000256" key="6">
    <source>
        <dbReference type="ARBA" id="ARBA00023004"/>
    </source>
</evidence>
<evidence type="ECO:0000256" key="10">
    <source>
        <dbReference type="PROSITE-ProRule" id="PRU01360"/>
    </source>
</evidence>
<dbReference type="GO" id="GO:0006826">
    <property type="term" value="P:iron ion transport"/>
    <property type="evidence" value="ECO:0007669"/>
    <property type="project" value="UniProtKB-KW"/>
</dbReference>
<comment type="subcellular location">
    <subcellularLocation>
        <location evidence="1 10">Cell outer membrane</location>
        <topology evidence="1 10">Multi-pass membrane protein</topology>
    </subcellularLocation>
</comment>
<dbReference type="Proteomes" id="UP000058074">
    <property type="component" value="Chromosome"/>
</dbReference>
<organism evidence="15 16">
    <name type="scientific">Sphingopyxis macrogoltabida</name>
    <name type="common">Sphingomonas macrogoltabidus</name>
    <dbReference type="NCBI Taxonomy" id="33050"/>
    <lineage>
        <taxon>Bacteria</taxon>
        <taxon>Pseudomonadati</taxon>
        <taxon>Pseudomonadota</taxon>
        <taxon>Alphaproteobacteria</taxon>
        <taxon>Sphingomonadales</taxon>
        <taxon>Sphingomonadaceae</taxon>
        <taxon>Sphingopyxis</taxon>
    </lineage>
</organism>
<dbReference type="RefSeq" id="WP_054589330.1">
    <property type="nucleotide sequence ID" value="NZ_CP012700.1"/>
</dbReference>
<evidence type="ECO:0000256" key="12">
    <source>
        <dbReference type="SAM" id="MobiDB-lite"/>
    </source>
</evidence>
<dbReference type="Pfam" id="PF07715">
    <property type="entry name" value="Plug"/>
    <property type="match status" value="1"/>
</dbReference>
<dbReference type="GO" id="GO:0009279">
    <property type="term" value="C:cell outer membrane"/>
    <property type="evidence" value="ECO:0007669"/>
    <property type="project" value="UniProtKB-SubCell"/>
</dbReference>
<accession>A0A0N9V1Q7</accession>
<evidence type="ECO:0000256" key="8">
    <source>
        <dbReference type="ARBA" id="ARBA00023136"/>
    </source>
</evidence>
<evidence type="ECO:0000256" key="13">
    <source>
        <dbReference type="SAM" id="SignalP"/>
    </source>
</evidence>
<dbReference type="Pfam" id="PF00593">
    <property type="entry name" value="TonB_dep_Rec_b-barrel"/>
    <property type="match status" value="1"/>
</dbReference>
<reference evidence="15 16" key="1">
    <citation type="journal article" date="2015" name="Genome Announc.">
        <title>Complete Genome Sequence of Polypropylene Glycol- and Polyethylene Glycol-Degrading Sphingopyxis macrogoltabida Strain EY-1.</title>
        <authorList>
            <person name="Ohtsubo Y."/>
            <person name="Nagata Y."/>
            <person name="Numata M."/>
            <person name="Tsuchikane K."/>
            <person name="Hosoyama A."/>
            <person name="Yamazoe A."/>
            <person name="Tsuda M."/>
            <person name="Fujita N."/>
            <person name="Kawai F."/>
        </authorList>
    </citation>
    <scope>NUCLEOTIDE SEQUENCE [LARGE SCALE GENOMIC DNA]</scope>
    <source>
        <strain evidence="15 16">EY-1</strain>
    </source>
</reference>
<dbReference type="SMART" id="SM00965">
    <property type="entry name" value="STN"/>
    <property type="match status" value="1"/>
</dbReference>
<dbReference type="AlphaFoldDB" id="A0A0N9V1Q7"/>
<dbReference type="InterPro" id="IPR011662">
    <property type="entry name" value="Secretin/TonB_short_N"/>
</dbReference>
<dbReference type="Gene3D" id="3.55.50.30">
    <property type="match status" value="1"/>
</dbReference>
<keyword evidence="8 10" id="KW-0472">Membrane</keyword>
<dbReference type="PROSITE" id="PS52016">
    <property type="entry name" value="TONB_DEPENDENT_REC_3"/>
    <property type="match status" value="1"/>
</dbReference>
<evidence type="ECO:0000256" key="1">
    <source>
        <dbReference type="ARBA" id="ARBA00004571"/>
    </source>
</evidence>
<evidence type="ECO:0000256" key="2">
    <source>
        <dbReference type="ARBA" id="ARBA00022448"/>
    </source>
</evidence>
<dbReference type="InterPro" id="IPR039426">
    <property type="entry name" value="TonB-dep_rcpt-like"/>
</dbReference>
<keyword evidence="2 10" id="KW-0813">Transport</keyword>
<dbReference type="PANTHER" id="PTHR47234">
    <property type="match status" value="1"/>
</dbReference>
<feature type="compositionally biased region" description="Low complexity" evidence="12">
    <location>
        <begin position="174"/>
        <end position="183"/>
    </location>
</feature>
<keyword evidence="4" id="KW-0410">Iron transport</keyword>
<dbReference type="CDD" id="cd01347">
    <property type="entry name" value="ligand_gated_channel"/>
    <property type="match status" value="1"/>
</dbReference>
<keyword evidence="9 10" id="KW-0998">Cell outer membrane</keyword>
<keyword evidence="13" id="KW-0732">Signal</keyword>
<dbReference type="PANTHER" id="PTHR47234:SF3">
    <property type="entry name" value="SECRETIN_TONB SHORT N-TERMINAL DOMAIN-CONTAINING PROTEIN"/>
    <property type="match status" value="1"/>
</dbReference>
<evidence type="ECO:0000313" key="15">
    <source>
        <dbReference type="EMBL" id="ALH82262.1"/>
    </source>
</evidence>
<feature type="region of interest" description="Disordered" evidence="12">
    <location>
        <begin position="162"/>
        <end position="183"/>
    </location>
</feature>
<name>A0A0N9V1Q7_SPHMC</name>
<keyword evidence="6" id="KW-0408">Iron</keyword>
<dbReference type="InterPro" id="IPR012910">
    <property type="entry name" value="Plug_dom"/>
</dbReference>
<dbReference type="Gene3D" id="2.40.170.20">
    <property type="entry name" value="TonB-dependent receptor, beta-barrel domain"/>
    <property type="match status" value="1"/>
</dbReference>